<evidence type="ECO:0000256" key="3">
    <source>
        <dbReference type="ARBA" id="ARBA00022692"/>
    </source>
</evidence>
<dbReference type="InterPro" id="IPR016169">
    <property type="entry name" value="FAD-bd_PCMH_sub2"/>
</dbReference>
<dbReference type="InterPro" id="IPR036318">
    <property type="entry name" value="FAD-bd_PCMH-like_sf"/>
</dbReference>
<dbReference type="Proteomes" id="UP001175147">
    <property type="component" value="Unassembled WGS sequence"/>
</dbReference>
<feature type="transmembrane region" description="Helical" evidence="10">
    <location>
        <begin position="131"/>
        <end position="153"/>
    </location>
</feature>
<evidence type="ECO:0000256" key="9">
    <source>
        <dbReference type="PROSITE-ProRule" id="PRU01193"/>
    </source>
</evidence>
<evidence type="ECO:0000256" key="8">
    <source>
        <dbReference type="PROSITE-ProRule" id="PRU00703"/>
    </source>
</evidence>
<evidence type="ECO:0000259" key="11">
    <source>
        <dbReference type="PROSITE" id="PS51371"/>
    </source>
</evidence>
<feature type="domain" description="CNNM transmembrane" evidence="12">
    <location>
        <begin position="1"/>
        <end position="195"/>
    </location>
</feature>
<name>A0ABT8Z261_9SPIR</name>
<reference evidence="13" key="1">
    <citation type="submission" date="2023-07" db="EMBL/GenBank/DDBJ databases">
        <title>Mucosal microbiota of week-old chicken and adult hens.</title>
        <authorList>
            <person name="Volf J."/>
            <person name="Karasova D."/>
            <person name="Crhanova M."/>
            <person name="Faldynova M."/>
            <person name="Prikrylova H."/>
            <person name="Zeman M."/>
            <person name="Babak V."/>
            <person name="Rajova J."/>
            <person name="Rychlik I."/>
        </authorList>
    </citation>
    <scope>NUCLEOTIDE SEQUENCE</scope>
    <source>
        <strain evidence="13">ET902</strain>
    </source>
</reference>
<protein>
    <submittedName>
        <fullName evidence="13">Hemolysin family protein</fullName>
    </submittedName>
</protein>
<dbReference type="PROSITE" id="PS51371">
    <property type="entry name" value="CBS"/>
    <property type="match status" value="1"/>
</dbReference>
<dbReference type="InterPro" id="IPR002550">
    <property type="entry name" value="CNNM"/>
</dbReference>
<dbReference type="PANTHER" id="PTHR43099:SF5">
    <property type="entry name" value="HLYC_CORC FAMILY TRANSPORTER"/>
    <property type="match status" value="1"/>
</dbReference>
<evidence type="ECO:0000256" key="10">
    <source>
        <dbReference type="SAM" id="Phobius"/>
    </source>
</evidence>
<feature type="domain" description="CBS" evidence="11">
    <location>
        <begin position="214"/>
        <end position="274"/>
    </location>
</feature>
<dbReference type="InterPro" id="IPR046342">
    <property type="entry name" value="CBS_dom_sf"/>
</dbReference>
<evidence type="ECO:0000313" key="14">
    <source>
        <dbReference type="Proteomes" id="UP001175147"/>
    </source>
</evidence>
<dbReference type="Pfam" id="PF01595">
    <property type="entry name" value="CNNM"/>
    <property type="match status" value="1"/>
</dbReference>
<dbReference type="Gene3D" id="3.10.580.10">
    <property type="entry name" value="CBS-domain"/>
    <property type="match status" value="1"/>
</dbReference>
<keyword evidence="14" id="KW-1185">Reference proteome</keyword>
<keyword evidence="4" id="KW-0677">Repeat</keyword>
<dbReference type="Pfam" id="PF00571">
    <property type="entry name" value="CBS"/>
    <property type="match status" value="2"/>
</dbReference>
<evidence type="ECO:0000256" key="7">
    <source>
        <dbReference type="ARBA" id="ARBA00023136"/>
    </source>
</evidence>
<feature type="transmembrane region" description="Helical" evidence="10">
    <location>
        <begin position="6"/>
        <end position="26"/>
    </location>
</feature>
<keyword evidence="5 9" id="KW-1133">Transmembrane helix</keyword>
<keyword evidence="7 9" id="KW-0472">Membrane</keyword>
<feature type="transmembrane region" description="Helical" evidence="10">
    <location>
        <begin position="94"/>
        <end position="119"/>
    </location>
</feature>
<evidence type="ECO:0000256" key="5">
    <source>
        <dbReference type="ARBA" id="ARBA00022989"/>
    </source>
</evidence>
<dbReference type="InterPro" id="IPR051676">
    <property type="entry name" value="UPF0053_domain"/>
</dbReference>
<keyword evidence="3 9" id="KW-0812">Transmembrane</keyword>
<dbReference type="SUPFAM" id="SSF56176">
    <property type="entry name" value="FAD-binding/transporter-associated domain-like"/>
    <property type="match status" value="1"/>
</dbReference>
<feature type="transmembrane region" description="Helical" evidence="10">
    <location>
        <begin position="55"/>
        <end position="74"/>
    </location>
</feature>
<dbReference type="InterPro" id="IPR000644">
    <property type="entry name" value="CBS_dom"/>
</dbReference>
<gene>
    <name evidence="13" type="ORF">Q5M86_13350</name>
</gene>
<sequence length="428" mass="47532">MDIIIIIVLILLNGIFAMSEIAVISARKSSLMKDSKEGDKGAKAALSLADNPDKFLSTIQIGITLIGILTGIYSGDTVAKELANVLSKFNIPSAYASASAQIIVVALVTYLTLIFGELVPKRIGMVMPEKIAKVAASPMTLLSKIGAPFVWILSKSALLVSRVLGIKDDKSPVTEEEIKSMIEEGRQGGEVKEIEQDIIERAFFLGDRKIESIMTHRNDIVFLDINMTNENIRKIVSKHSFSAYPVVDNNLDNIIGVVRVTDIFDKLNTSKSKIEKFVKKAHYFHNNMEVYLVLEEMKKNNIKIGLVSDEFGNIDGMVTQSDIFGALVGYASEGKKNNDIRKRKNGGWFVDGQCPIYDFLDYFEIEDENASSNYNTISGLILELLQHVPSEGEALEWKGFNLEIVDMDGARIDKLIVNKIENKEEINN</sequence>
<dbReference type="PROSITE" id="PS51846">
    <property type="entry name" value="CNNM"/>
    <property type="match status" value="1"/>
</dbReference>
<comment type="subcellular location">
    <subcellularLocation>
        <location evidence="1">Cell membrane</location>
        <topology evidence="1">Multi-pass membrane protein</topology>
    </subcellularLocation>
</comment>
<accession>A0ABT8Z261</accession>
<keyword evidence="2" id="KW-1003">Cell membrane</keyword>
<evidence type="ECO:0000256" key="4">
    <source>
        <dbReference type="ARBA" id="ARBA00022737"/>
    </source>
</evidence>
<dbReference type="SUPFAM" id="SSF54631">
    <property type="entry name" value="CBS-domain pair"/>
    <property type="match status" value="1"/>
</dbReference>
<dbReference type="Pfam" id="PF03471">
    <property type="entry name" value="CorC_HlyC"/>
    <property type="match status" value="1"/>
</dbReference>
<dbReference type="EMBL" id="JAUPBM010000298">
    <property type="protein sequence ID" value="MDO7021752.1"/>
    <property type="molecule type" value="Genomic_DNA"/>
</dbReference>
<evidence type="ECO:0000256" key="6">
    <source>
        <dbReference type="ARBA" id="ARBA00023122"/>
    </source>
</evidence>
<comment type="caution">
    <text evidence="13">The sequence shown here is derived from an EMBL/GenBank/DDBJ whole genome shotgun (WGS) entry which is preliminary data.</text>
</comment>
<keyword evidence="6 8" id="KW-0129">CBS domain</keyword>
<dbReference type="Gene3D" id="3.30.465.10">
    <property type="match status" value="1"/>
</dbReference>
<dbReference type="InterPro" id="IPR044751">
    <property type="entry name" value="Ion_transp-like_CBS"/>
</dbReference>
<dbReference type="RefSeq" id="WP_304385101.1">
    <property type="nucleotide sequence ID" value="NZ_JAUPBL010000032.1"/>
</dbReference>
<dbReference type="PANTHER" id="PTHR43099">
    <property type="entry name" value="UPF0053 PROTEIN YRKA"/>
    <property type="match status" value="1"/>
</dbReference>
<evidence type="ECO:0000259" key="12">
    <source>
        <dbReference type="PROSITE" id="PS51846"/>
    </source>
</evidence>
<evidence type="ECO:0000256" key="2">
    <source>
        <dbReference type="ARBA" id="ARBA00022475"/>
    </source>
</evidence>
<evidence type="ECO:0000313" key="13">
    <source>
        <dbReference type="EMBL" id="MDO7021752.1"/>
    </source>
</evidence>
<proteinExistence type="predicted"/>
<dbReference type="CDD" id="cd04590">
    <property type="entry name" value="CBS_pair_CorC_HlyC_assoc"/>
    <property type="match status" value="1"/>
</dbReference>
<dbReference type="InterPro" id="IPR005170">
    <property type="entry name" value="Transptr-assoc_dom"/>
</dbReference>
<evidence type="ECO:0000256" key="1">
    <source>
        <dbReference type="ARBA" id="ARBA00004651"/>
    </source>
</evidence>
<organism evidence="13 14">
    <name type="scientific">Brachyspira innocens</name>
    <dbReference type="NCBI Taxonomy" id="13264"/>
    <lineage>
        <taxon>Bacteria</taxon>
        <taxon>Pseudomonadati</taxon>
        <taxon>Spirochaetota</taxon>
        <taxon>Spirochaetia</taxon>
        <taxon>Brachyspirales</taxon>
        <taxon>Brachyspiraceae</taxon>
        <taxon>Brachyspira</taxon>
    </lineage>
</organism>
<dbReference type="SMART" id="SM01091">
    <property type="entry name" value="CorC_HlyC"/>
    <property type="match status" value="1"/>
</dbReference>